<keyword evidence="2" id="KW-1185">Reference proteome</keyword>
<comment type="caution">
    <text evidence="1">The sequence shown here is derived from an EMBL/GenBank/DDBJ whole genome shotgun (WGS) entry which is preliminary data.</text>
</comment>
<reference evidence="1" key="1">
    <citation type="submission" date="2020-08" db="EMBL/GenBank/DDBJ databases">
        <authorList>
            <person name="Uke A."/>
            <person name="Chhe C."/>
            <person name="Baramee S."/>
            <person name="Kosugi A."/>
        </authorList>
    </citation>
    <scope>NUCLEOTIDE SEQUENCE</scope>
    <source>
        <strain evidence="1">DA-C8</strain>
    </source>
</reference>
<organism evidence="1 2">
    <name type="scientific">Insulibacter thermoxylanivorax</name>
    <dbReference type="NCBI Taxonomy" id="2749268"/>
    <lineage>
        <taxon>Bacteria</taxon>
        <taxon>Bacillati</taxon>
        <taxon>Bacillota</taxon>
        <taxon>Bacilli</taxon>
        <taxon>Bacillales</taxon>
        <taxon>Paenibacillaceae</taxon>
        <taxon>Insulibacter</taxon>
    </lineage>
</organism>
<sequence length="48" mass="5487">MFEHAKHSVMNGEHELLAPAAKERIPLNSDTELKIAQRIRQLAEQYTA</sequence>
<dbReference type="EMBL" id="BMAQ01000039">
    <property type="protein sequence ID" value="GFR39253.1"/>
    <property type="molecule type" value="Genomic_DNA"/>
</dbReference>
<gene>
    <name evidence="1" type="ORF">PRECH8_25490</name>
</gene>
<name>A0A916QGX4_9BACL</name>
<proteinExistence type="predicted"/>
<dbReference type="Proteomes" id="UP000654993">
    <property type="component" value="Unassembled WGS sequence"/>
</dbReference>
<accession>A0A916QGX4</accession>
<reference evidence="1" key="2">
    <citation type="journal article" date="2021" name="Data Brief">
        <title>Draft genome sequence data of the facultative, thermophilic, xylanolytic bacterium Paenibacillus sp. strain DA-C8.</title>
        <authorList>
            <person name="Chhe C."/>
            <person name="Uke A."/>
            <person name="Baramee S."/>
            <person name="Ungkulpasvich U."/>
            <person name="Tachaapaikoon C."/>
            <person name="Pason P."/>
            <person name="Waeonukul R."/>
            <person name="Ratanakhanokchai K."/>
            <person name="Kosugi A."/>
        </authorList>
    </citation>
    <scope>NUCLEOTIDE SEQUENCE</scope>
    <source>
        <strain evidence="1">DA-C8</strain>
    </source>
</reference>
<evidence type="ECO:0000313" key="2">
    <source>
        <dbReference type="Proteomes" id="UP000654993"/>
    </source>
</evidence>
<evidence type="ECO:0000313" key="1">
    <source>
        <dbReference type="EMBL" id="GFR39253.1"/>
    </source>
</evidence>
<dbReference type="AlphaFoldDB" id="A0A916QGX4"/>
<protein>
    <submittedName>
        <fullName evidence="1">Uncharacterized protein</fullName>
    </submittedName>
</protein>